<name>A0A8T0NRE8_PANVG</name>
<evidence type="ECO:0000313" key="2">
    <source>
        <dbReference type="EMBL" id="KAG2550582.1"/>
    </source>
</evidence>
<feature type="compositionally biased region" description="Polar residues" evidence="1">
    <location>
        <begin position="491"/>
        <end position="500"/>
    </location>
</feature>
<dbReference type="PANTHER" id="PTHR33018">
    <property type="entry name" value="OS10G0338966 PROTEIN-RELATED"/>
    <property type="match status" value="1"/>
</dbReference>
<protein>
    <submittedName>
        <fullName evidence="2">Uncharacterized protein</fullName>
    </submittedName>
</protein>
<keyword evidence="3" id="KW-1185">Reference proteome</keyword>
<dbReference type="EMBL" id="CM029053">
    <property type="protein sequence ID" value="KAG2550582.1"/>
    <property type="molecule type" value="Genomic_DNA"/>
</dbReference>
<feature type="compositionally biased region" description="Low complexity" evidence="1">
    <location>
        <begin position="501"/>
        <end position="535"/>
    </location>
</feature>
<evidence type="ECO:0000256" key="1">
    <source>
        <dbReference type="SAM" id="MobiDB-lite"/>
    </source>
</evidence>
<feature type="compositionally biased region" description="Basic residues" evidence="1">
    <location>
        <begin position="170"/>
        <end position="184"/>
    </location>
</feature>
<organism evidence="2 3">
    <name type="scientific">Panicum virgatum</name>
    <name type="common">Blackwell switchgrass</name>
    <dbReference type="NCBI Taxonomy" id="38727"/>
    <lineage>
        <taxon>Eukaryota</taxon>
        <taxon>Viridiplantae</taxon>
        <taxon>Streptophyta</taxon>
        <taxon>Embryophyta</taxon>
        <taxon>Tracheophyta</taxon>
        <taxon>Spermatophyta</taxon>
        <taxon>Magnoliopsida</taxon>
        <taxon>Liliopsida</taxon>
        <taxon>Poales</taxon>
        <taxon>Poaceae</taxon>
        <taxon>PACMAD clade</taxon>
        <taxon>Panicoideae</taxon>
        <taxon>Panicodae</taxon>
        <taxon>Paniceae</taxon>
        <taxon>Panicinae</taxon>
        <taxon>Panicum</taxon>
        <taxon>Panicum sect. Hiantes</taxon>
    </lineage>
</organism>
<reference evidence="2" key="1">
    <citation type="submission" date="2020-05" db="EMBL/GenBank/DDBJ databases">
        <title>WGS assembly of Panicum virgatum.</title>
        <authorList>
            <person name="Lovell J.T."/>
            <person name="Jenkins J."/>
            <person name="Shu S."/>
            <person name="Juenger T.E."/>
            <person name="Schmutz J."/>
        </authorList>
    </citation>
    <scope>NUCLEOTIDE SEQUENCE</scope>
    <source>
        <strain evidence="2">AP13</strain>
    </source>
</reference>
<feature type="region of interest" description="Disordered" evidence="1">
    <location>
        <begin position="1"/>
        <end position="47"/>
    </location>
</feature>
<dbReference type="PANTHER" id="PTHR33018:SF34">
    <property type="entry name" value="OS02G0472350 PROTEIN"/>
    <property type="match status" value="1"/>
</dbReference>
<feature type="compositionally biased region" description="Polar residues" evidence="1">
    <location>
        <begin position="445"/>
        <end position="455"/>
    </location>
</feature>
<comment type="caution">
    <text evidence="2">The sequence shown here is derived from an EMBL/GenBank/DDBJ whole genome shotgun (WGS) entry which is preliminary data.</text>
</comment>
<proteinExistence type="predicted"/>
<feature type="region of interest" description="Disordered" evidence="1">
    <location>
        <begin position="437"/>
        <end position="540"/>
    </location>
</feature>
<dbReference type="AlphaFoldDB" id="A0A8T0NRE8"/>
<dbReference type="Proteomes" id="UP000823388">
    <property type="component" value="Chromosome 9K"/>
</dbReference>
<evidence type="ECO:0000313" key="3">
    <source>
        <dbReference type="Proteomes" id="UP000823388"/>
    </source>
</evidence>
<accession>A0A8T0NRE8</accession>
<feature type="region of interest" description="Disordered" evidence="1">
    <location>
        <begin position="165"/>
        <end position="211"/>
    </location>
</feature>
<feature type="compositionally biased region" description="Basic and acidic residues" evidence="1">
    <location>
        <begin position="192"/>
        <end position="202"/>
    </location>
</feature>
<feature type="compositionally biased region" description="Low complexity" evidence="1">
    <location>
        <begin position="1"/>
        <end position="24"/>
    </location>
</feature>
<sequence length="634" mass="71319">MSNDANFNSAAASQAHSSQTAGSSTRARKSRTQTKWPEDKVTATGLDDDGWPTPDVARKRFVTVCGLIARERVSINTNAEDLTPEQRRDLFTILEEKLEYPTDLSTTARDKAFKAAMKEIASLQRRFKLHLRAYFVRQDELPYEKHPFLKQEDWEEFVETTNSPLFDHHNKPHKKGRKGYHGKRKEWEEEDTKLATEGKENPWEQFPGRSRPYLRARSGKATSENGNITFSSPLVAEVADKVKRIAAQASDGSFTGVRENDVLTEALENPEHRGRVRGVSSSLGWGKGFGEECAGMYKKKTRRRYDVDKEEIVGEAITRVMELLRVAGVHIPDGLCLTQTGNNSRCEEDLHIDEDQNDGPPPDEPDTIEQLTEPTKCSLVDCGGCDMELALATVYPNQQTCHIVPVHIKLHIPVGDEIITIGDSLLQRIQWPRQRILVPPRSRDPNSAATSTENACTGLDGATLAPRQQKEAQQKPHLSQQPENKMGPHQPENQSKQLIESQTPTNQQQLSQTPTQQRNQTTQLHKPQQQQQMDQHQTRKMDVGVAWTMANPKYKPGEPMLSEEALKIAGESCEGLHAFVMQKSLHRTTEISAKVPASCFDTDGELQLTVGFNDLYDLFNLDSLDVGLLRCWTL</sequence>
<gene>
    <name evidence="2" type="ORF">PVAP13_9KG327400</name>
</gene>